<dbReference type="SUPFAM" id="SSF54534">
    <property type="entry name" value="FKBP-like"/>
    <property type="match status" value="1"/>
</dbReference>
<dbReference type="InterPro" id="IPR046357">
    <property type="entry name" value="PPIase_dom_sf"/>
</dbReference>
<dbReference type="Gene3D" id="3.10.50.40">
    <property type="match status" value="1"/>
</dbReference>
<evidence type="ECO:0000313" key="3">
    <source>
        <dbReference type="Proteomes" id="UP001357452"/>
    </source>
</evidence>
<name>A0ABU7RIH2_9BACT</name>
<keyword evidence="3" id="KW-1185">Reference proteome</keyword>
<feature type="chain" id="PRO_5045333590" description="Peptidylprolyl isomerase" evidence="1">
    <location>
        <begin position="20"/>
        <end position="184"/>
    </location>
</feature>
<sequence length="184" mass="20262">MKKAIWTPAIAIMSAITLAACFKSNDVPPCTPYTLEQDRHIIDSFIDVQELHYMSFNTDFNMYTGIVSMGDGQIPSDDAKIAFKYTIKLMNGSTIFTSDSLYLNPQTGGKLTPADFKSTNSTPTLEYYFLKRVGKGGVMKVIVPSRIGADCRDQKLQNGNTLPAHAQLIYDFTLTGVDQGTVTP</sequence>
<evidence type="ECO:0000313" key="2">
    <source>
        <dbReference type="EMBL" id="MEE6187746.1"/>
    </source>
</evidence>
<evidence type="ECO:0008006" key="4">
    <source>
        <dbReference type="Google" id="ProtNLM"/>
    </source>
</evidence>
<dbReference type="EMBL" id="JAZGLY010000006">
    <property type="protein sequence ID" value="MEE6187746.1"/>
    <property type="molecule type" value="Genomic_DNA"/>
</dbReference>
<organism evidence="2 3">
    <name type="scientific">Niabella digestorum</name>
    <dbReference type="NCBI Taxonomy" id="3117701"/>
    <lineage>
        <taxon>Bacteria</taxon>
        <taxon>Pseudomonadati</taxon>
        <taxon>Bacteroidota</taxon>
        <taxon>Chitinophagia</taxon>
        <taxon>Chitinophagales</taxon>
        <taxon>Chitinophagaceae</taxon>
        <taxon>Niabella</taxon>
    </lineage>
</organism>
<proteinExistence type="predicted"/>
<comment type="caution">
    <text evidence="2">The sequence shown here is derived from an EMBL/GenBank/DDBJ whole genome shotgun (WGS) entry which is preliminary data.</text>
</comment>
<evidence type="ECO:0000256" key="1">
    <source>
        <dbReference type="SAM" id="SignalP"/>
    </source>
</evidence>
<accession>A0ABU7RIH2</accession>
<dbReference type="Proteomes" id="UP001357452">
    <property type="component" value="Unassembled WGS sequence"/>
</dbReference>
<dbReference type="PROSITE" id="PS51257">
    <property type="entry name" value="PROKAR_LIPOPROTEIN"/>
    <property type="match status" value="1"/>
</dbReference>
<gene>
    <name evidence="2" type="ORF">V2H41_10735</name>
</gene>
<keyword evidence="1" id="KW-0732">Signal</keyword>
<reference evidence="2 3" key="1">
    <citation type="submission" date="2024-01" db="EMBL/GenBank/DDBJ databases">
        <title>Niabella digestum sp. nov., isolated from waste digestion system.</title>
        <authorList>
            <person name="Zhang L."/>
        </authorList>
    </citation>
    <scope>NUCLEOTIDE SEQUENCE [LARGE SCALE GENOMIC DNA]</scope>
    <source>
        <strain evidence="2 3">A18</strain>
    </source>
</reference>
<protein>
    <recommendedName>
        <fullName evidence="4">Peptidylprolyl isomerase</fullName>
    </recommendedName>
</protein>
<feature type="signal peptide" evidence="1">
    <location>
        <begin position="1"/>
        <end position="19"/>
    </location>
</feature>
<dbReference type="RefSeq" id="WP_330975153.1">
    <property type="nucleotide sequence ID" value="NZ_JAZGLY010000006.1"/>
</dbReference>